<protein>
    <submittedName>
        <fullName evidence="2">Hypothetical_protein</fullName>
    </submittedName>
</protein>
<feature type="compositionally biased region" description="Basic and acidic residues" evidence="1">
    <location>
        <begin position="95"/>
        <end position="106"/>
    </location>
</feature>
<evidence type="ECO:0000313" key="3">
    <source>
        <dbReference type="Proteomes" id="UP001642409"/>
    </source>
</evidence>
<sequence>MHESHIRMFKIMSKCVSIFQKKTLTILIRSYTLQLTPNTLVMIMIKFELNCQRKKLEKLTRIITTQQQLGCQIISTQFNELQPVFRKAKPKKKKPGEAQRAEKEDISAVSSKETCQDNLNTDEISDEVRNIEDIINIHIDPEQLDPLRGDNSSECSDD</sequence>
<proteinExistence type="predicted"/>
<name>A0ABP1GWQ9_9EUKA</name>
<reference evidence="2 3" key="1">
    <citation type="submission" date="2024-07" db="EMBL/GenBank/DDBJ databases">
        <authorList>
            <person name="Akdeniz Z."/>
        </authorList>
    </citation>
    <scope>NUCLEOTIDE SEQUENCE [LARGE SCALE GENOMIC DNA]</scope>
</reference>
<dbReference type="EMBL" id="CAXDID020000009">
    <property type="protein sequence ID" value="CAL5978826.1"/>
    <property type="molecule type" value="Genomic_DNA"/>
</dbReference>
<feature type="region of interest" description="Disordered" evidence="1">
    <location>
        <begin position="85"/>
        <end position="122"/>
    </location>
</feature>
<evidence type="ECO:0000256" key="1">
    <source>
        <dbReference type="SAM" id="MobiDB-lite"/>
    </source>
</evidence>
<evidence type="ECO:0000313" key="2">
    <source>
        <dbReference type="EMBL" id="CAL5978826.1"/>
    </source>
</evidence>
<comment type="caution">
    <text evidence="2">The sequence shown here is derived from an EMBL/GenBank/DDBJ whole genome shotgun (WGS) entry which is preliminary data.</text>
</comment>
<keyword evidence="3" id="KW-1185">Reference proteome</keyword>
<accession>A0ABP1GWQ9</accession>
<feature type="compositionally biased region" description="Polar residues" evidence="1">
    <location>
        <begin position="108"/>
        <end position="122"/>
    </location>
</feature>
<dbReference type="Proteomes" id="UP001642409">
    <property type="component" value="Unassembled WGS sequence"/>
</dbReference>
<gene>
    <name evidence="2" type="ORF">HINF_LOCUS4975</name>
</gene>
<organism evidence="2 3">
    <name type="scientific">Hexamita inflata</name>
    <dbReference type="NCBI Taxonomy" id="28002"/>
    <lineage>
        <taxon>Eukaryota</taxon>
        <taxon>Metamonada</taxon>
        <taxon>Diplomonadida</taxon>
        <taxon>Hexamitidae</taxon>
        <taxon>Hexamitinae</taxon>
        <taxon>Hexamita</taxon>
    </lineage>
</organism>